<dbReference type="GO" id="GO:0051998">
    <property type="term" value="F:protein carboxyl O-methyltransferase activity"/>
    <property type="evidence" value="ECO:0007669"/>
    <property type="project" value="UniProtKB-UniRule"/>
</dbReference>
<evidence type="ECO:0000313" key="12">
    <source>
        <dbReference type="EnsemblMetazoa" id="CJA02392.1"/>
    </source>
</evidence>
<dbReference type="EC" id="2.1.1.-" evidence="10"/>
<evidence type="ECO:0000256" key="7">
    <source>
        <dbReference type="ARBA" id="ARBA00023211"/>
    </source>
</evidence>
<evidence type="ECO:0000259" key="11">
    <source>
        <dbReference type="Pfam" id="PF01937"/>
    </source>
</evidence>
<dbReference type="EnsemblMetazoa" id="CJA02392.1">
    <property type="protein sequence ID" value="CJA02392.1"/>
    <property type="gene ID" value="WBGene00121596"/>
</dbReference>
<dbReference type="GO" id="GO:0046872">
    <property type="term" value="F:metal ion binding"/>
    <property type="evidence" value="ECO:0007669"/>
    <property type="project" value="UniProtKB-UniRule"/>
</dbReference>
<dbReference type="EC" id="3.1.3.-" evidence="10"/>
<comment type="similarity">
    <text evidence="3 10">Belongs to the damage-control phosphatase family. Sugar phosphate phosphatase III subfamily.</text>
</comment>
<dbReference type="InterPro" id="IPR036075">
    <property type="entry name" value="ARMT-1-like_metal-bd_sf"/>
</dbReference>
<comment type="domain">
    <text evidence="10">Subfamily III proteins have a conserved RTxK motif about 40-50 residues from the C-terminus; the threonine may be replaced by serine or cysteine.</text>
</comment>
<keyword evidence="10" id="KW-0808">Transferase</keyword>
<keyword evidence="5 10" id="KW-0479">Metal-binding</keyword>
<keyword evidence="10" id="KW-0489">Methyltransferase</keyword>
<evidence type="ECO:0000256" key="2">
    <source>
        <dbReference type="ARBA" id="ARBA00001326"/>
    </source>
</evidence>
<evidence type="ECO:0000256" key="8">
    <source>
        <dbReference type="ARBA" id="ARBA00045980"/>
    </source>
</evidence>
<name>A0A8R1HN70_CAEJA</name>
<comment type="function">
    <text evidence="8 10">Metal-dependent phosphatase that shows phosphatase activity against several substrates, including fructose-1-phosphate and fructose-6-phosphate. Its preference for fructose-1-phosphate, a strong glycating agent that causes DNA damage rather than a canonical yeast metabolite, suggests a damage-control function in hexose phosphate metabolism. Has also been shown to have O-methyltransferase activity that methylates glutamate residues of target proteins to form gamma-glutamyl methyl ester residues. Possibly methylates PCNA, suggesting it is involved in the DNA damage response.</text>
</comment>
<evidence type="ECO:0000256" key="9">
    <source>
        <dbReference type="ARBA" id="ARBA00048809"/>
    </source>
</evidence>
<organism evidence="12 13">
    <name type="scientific">Caenorhabditis japonica</name>
    <dbReference type="NCBI Taxonomy" id="281687"/>
    <lineage>
        <taxon>Eukaryota</taxon>
        <taxon>Metazoa</taxon>
        <taxon>Ecdysozoa</taxon>
        <taxon>Nematoda</taxon>
        <taxon>Chromadorea</taxon>
        <taxon>Rhabditida</taxon>
        <taxon>Rhabditina</taxon>
        <taxon>Rhabditomorpha</taxon>
        <taxon>Rhabditoidea</taxon>
        <taxon>Rhabditidae</taxon>
        <taxon>Peloderinae</taxon>
        <taxon>Caenorhabditis</taxon>
    </lineage>
</organism>
<comment type="cofactor">
    <cofactor evidence="10">
        <name>Mn(2+)</name>
        <dbReference type="ChEBI" id="CHEBI:29035"/>
    </cofactor>
    <cofactor evidence="10">
        <name>Ni(2+)</name>
        <dbReference type="ChEBI" id="CHEBI:49786"/>
    </cofactor>
</comment>
<keyword evidence="6 10" id="KW-0378">Hydrolase</keyword>
<feature type="domain" description="Damage-control phosphatase ARMT1-like metal-binding" evidence="11">
    <location>
        <begin position="26"/>
        <end position="417"/>
    </location>
</feature>
<reference evidence="12" key="2">
    <citation type="submission" date="2022-06" db="UniProtKB">
        <authorList>
            <consortium name="EnsemblMetazoa"/>
        </authorList>
    </citation>
    <scope>IDENTIFICATION</scope>
    <source>
        <strain evidence="12">DF5081</strain>
    </source>
</reference>
<dbReference type="PANTHER" id="PTHR12260">
    <property type="entry name" value="DAMAGE-CONTROL PHOSPHATASE ARMT1"/>
    <property type="match status" value="1"/>
</dbReference>
<dbReference type="Gene3D" id="1.20.930.60">
    <property type="match status" value="1"/>
</dbReference>
<evidence type="ECO:0000256" key="4">
    <source>
        <dbReference type="ARBA" id="ARBA00022596"/>
    </source>
</evidence>
<evidence type="ECO:0000256" key="5">
    <source>
        <dbReference type="ARBA" id="ARBA00022723"/>
    </source>
</evidence>
<dbReference type="GO" id="GO:0005634">
    <property type="term" value="C:nucleus"/>
    <property type="evidence" value="ECO:0007669"/>
    <property type="project" value="TreeGrafter"/>
</dbReference>
<keyword evidence="4" id="KW-0533">Nickel</keyword>
<accession>A0A8R1HN70</accession>
<dbReference type="InterPro" id="IPR002791">
    <property type="entry name" value="ARMT1-like_metal-bd"/>
</dbReference>
<reference evidence="13" key="1">
    <citation type="submission" date="2010-08" db="EMBL/GenBank/DDBJ databases">
        <authorList>
            <consortium name="Caenorhabditis japonica Sequencing Consortium"/>
            <person name="Wilson R.K."/>
        </authorList>
    </citation>
    <scope>NUCLEOTIDE SEQUENCE [LARGE SCALE GENOMIC DNA]</scope>
    <source>
        <strain evidence="13">DF5081</strain>
    </source>
</reference>
<evidence type="ECO:0000256" key="1">
    <source>
        <dbReference type="ARBA" id="ARBA00000807"/>
    </source>
</evidence>
<dbReference type="AlphaFoldDB" id="A0A8R1HN70"/>
<dbReference type="Gene3D" id="3.40.50.10880">
    <property type="entry name" value="Uncharacterised protein PF01937, DUF89, domain 3"/>
    <property type="match status" value="1"/>
</dbReference>
<evidence type="ECO:0000256" key="3">
    <source>
        <dbReference type="ARBA" id="ARBA00009519"/>
    </source>
</evidence>
<dbReference type="SUPFAM" id="SSF111321">
    <property type="entry name" value="AF1104-like"/>
    <property type="match status" value="1"/>
</dbReference>
<dbReference type="Proteomes" id="UP000005237">
    <property type="component" value="Unassembled WGS sequence"/>
</dbReference>
<dbReference type="GO" id="GO:0006974">
    <property type="term" value="P:DNA damage response"/>
    <property type="evidence" value="ECO:0007669"/>
    <property type="project" value="TreeGrafter"/>
</dbReference>
<dbReference type="Pfam" id="PF01937">
    <property type="entry name" value="ARMT1-like_dom"/>
    <property type="match status" value="1"/>
</dbReference>
<dbReference type="InterPro" id="IPR039763">
    <property type="entry name" value="ARMT1"/>
</dbReference>
<keyword evidence="13" id="KW-1185">Reference proteome</keyword>
<evidence type="ECO:0000256" key="10">
    <source>
        <dbReference type="RuleBase" id="RU367030"/>
    </source>
</evidence>
<keyword evidence="7 10" id="KW-0464">Manganese</keyword>
<evidence type="ECO:0000256" key="6">
    <source>
        <dbReference type="ARBA" id="ARBA00022801"/>
    </source>
</evidence>
<dbReference type="PANTHER" id="PTHR12260:SF6">
    <property type="entry name" value="DAMAGE-CONTROL PHOSPHATASE ARMT1"/>
    <property type="match status" value="1"/>
</dbReference>
<protein>
    <recommendedName>
        <fullName evidence="10">Sugar phosphate phosphatase</fullName>
        <ecNumber evidence="10">2.1.1.-</ecNumber>
        <ecNumber evidence="10">3.1.3.-</ecNumber>
    </recommendedName>
</protein>
<comment type="catalytic activity">
    <reaction evidence="9 10">
        <text>beta-D-fructose 6-phosphate = dihydroxyacetone + D-glyceraldehyde 3-phosphate</text>
        <dbReference type="Rhea" id="RHEA:28002"/>
        <dbReference type="ChEBI" id="CHEBI:16016"/>
        <dbReference type="ChEBI" id="CHEBI:57634"/>
        <dbReference type="ChEBI" id="CHEBI:59776"/>
    </reaction>
</comment>
<comment type="catalytic activity">
    <reaction evidence="1 10">
        <text>L-glutamyl-[protein] + S-adenosyl-L-methionine = [protein]-L-glutamate 5-O-methyl ester + S-adenosyl-L-homocysteine</text>
        <dbReference type="Rhea" id="RHEA:24452"/>
        <dbReference type="Rhea" id="RHEA-COMP:10208"/>
        <dbReference type="Rhea" id="RHEA-COMP:10311"/>
        <dbReference type="ChEBI" id="CHEBI:29973"/>
        <dbReference type="ChEBI" id="CHEBI:57856"/>
        <dbReference type="ChEBI" id="CHEBI:59789"/>
        <dbReference type="ChEBI" id="CHEBI:82795"/>
    </reaction>
</comment>
<dbReference type="GO" id="GO:0030643">
    <property type="term" value="P:intracellular phosphate ion homeostasis"/>
    <property type="evidence" value="ECO:0007669"/>
    <property type="project" value="UniProtKB-ARBA"/>
</dbReference>
<dbReference type="GO" id="GO:0032259">
    <property type="term" value="P:methylation"/>
    <property type="evidence" value="ECO:0007669"/>
    <property type="project" value="UniProtKB-KW"/>
</dbReference>
<comment type="catalytic activity">
    <reaction evidence="2 10">
        <text>beta-D-fructose 1-phosphate + H2O = D-fructose + phosphate</text>
        <dbReference type="Rhea" id="RHEA:35603"/>
        <dbReference type="ChEBI" id="CHEBI:15377"/>
        <dbReference type="ChEBI" id="CHEBI:37721"/>
        <dbReference type="ChEBI" id="CHEBI:43474"/>
        <dbReference type="ChEBI" id="CHEBI:138881"/>
    </reaction>
</comment>
<evidence type="ECO:0000313" key="13">
    <source>
        <dbReference type="Proteomes" id="UP000005237"/>
    </source>
</evidence>
<proteinExistence type="inferred from homology"/>
<dbReference type="GO" id="GO:0016462">
    <property type="term" value="F:pyrophosphatase activity"/>
    <property type="evidence" value="ECO:0007669"/>
    <property type="project" value="UniProtKB-ARBA"/>
</dbReference>
<sequence>MESSEVYDHMAPKLTGKKEGTFAYLTVRDRWPKIVTKLVDQLTCRRKEYAEMFGEEAEDDIKSILEKFSEVRYRIMTDKPLVYLTGGRGGWDQYLTENMTSDLTNPDEITEKLTWFNGPWLLVECYLYQFIYNAFAVTRHLKEVDYFEDSKRTNFNDHLPQIEEASRFLLKITAENAPVHELFGIGTILKMSLWGNRADMSLTGGDNNTLKMSAMVASQTLSDFVLVDDIADLTAKVLAPLLTNKSKSRRMDIVLDNAGVELTGDLVLAEFMICRGFADSVVLHGKNIPWFVSDVTQRDFEWTLSSLERAGEQSKKLGERLKERVANGQIRFECHRFWTSPHATYKMKTDSPDLYADFETSSLAIFKGDLNYRKLIGDRDWDLDTSFEKACRGFAPCPFFALRTLKAETVAGLSKEAVRTILEKFDEDNSWMTSGEYAVCQLGGI</sequence>
<dbReference type="GO" id="GO:0016791">
    <property type="term" value="F:phosphatase activity"/>
    <property type="evidence" value="ECO:0007669"/>
    <property type="project" value="TreeGrafter"/>
</dbReference>
<dbReference type="FunFam" id="3.40.50.10880:FF:000005">
    <property type="entry name" value="DUF89-domain-containing protein"/>
    <property type="match status" value="1"/>
</dbReference>